<dbReference type="OrthoDB" id="5513217at2"/>
<dbReference type="RefSeq" id="WP_136336569.1">
    <property type="nucleotide sequence ID" value="NZ_QXMP01000003.1"/>
</dbReference>
<name>A0A4S3M0G5_9FLAO</name>
<organism evidence="3 4">
    <name type="scientific">Robertkochia marina</name>
    <dbReference type="NCBI Taxonomy" id="1227945"/>
    <lineage>
        <taxon>Bacteria</taxon>
        <taxon>Pseudomonadati</taxon>
        <taxon>Bacteroidota</taxon>
        <taxon>Flavobacteriia</taxon>
        <taxon>Flavobacteriales</taxon>
        <taxon>Flavobacteriaceae</taxon>
        <taxon>Robertkochia</taxon>
    </lineage>
</organism>
<feature type="domain" description="DUF3347" evidence="2">
    <location>
        <begin position="82"/>
        <end position="151"/>
    </location>
</feature>
<proteinExistence type="predicted"/>
<evidence type="ECO:0000259" key="2">
    <source>
        <dbReference type="Pfam" id="PF11827"/>
    </source>
</evidence>
<dbReference type="EMBL" id="SSMC01000003">
    <property type="protein sequence ID" value="THD66497.1"/>
    <property type="molecule type" value="Genomic_DNA"/>
</dbReference>
<evidence type="ECO:0000256" key="1">
    <source>
        <dbReference type="SAM" id="SignalP"/>
    </source>
</evidence>
<keyword evidence="4" id="KW-1185">Reference proteome</keyword>
<dbReference type="Proteomes" id="UP000305939">
    <property type="component" value="Unassembled WGS sequence"/>
</dbReference>
<sequence>MKRVNKTLAALLMSGLLATAFTACGTENKKKNADAEAVEMHDNHEGMHEGHADMQGEQHMDEKHMEEQTAAIEFKDEATAEVFKAYIALKDAFVATDAAKASEASGTLAEKAGENAELKSAAEAIANANDIEAQRKDFVTVTDAVAEMLNGSLASGEVYKQYCPMAFNNTGAAWISAEKEIMNPYFGDKMLHCGSVKETIK</sequence>
<accession>A0A4S3M0G5</accession>
<reference evidence="3 4" key="1">
    <citation type="submission" date="2019-04" db="EMBL/GenBank/DDBJ databases">
        <title>Draft genome sequence of Robertkochia marina CC-AMO-30D.</title>
        <authorList>
            <person name="Hameed A."/>
            <person name="Lin S.-Y."/>
            <person name="Shahina M."/>
            <person name="Lai W.-A."/>
            <person name="Young C.-C."/>
        </authorList>
    </citation>
    <scope>NUCLEOTIDE SEQUENCE [LARGE SCALE GENOMIC DNA]</scope>
    <source>
        <strain evidence="3 4">CC-AMO-30D</strain>
    </source>
</reference>
<keyword evidence="1" id="KW-0732">Signal</keyword>
<feature type="chain" id="PRO_5020738600" evidence="1">
    <location>
        <begin position="26"/>
        <end position="201"/>
    </location>
</feature>
<evidence type="ECO:0000313" key="3">
    <source>
        <dbReference type="EMBL" id="THD66497.1"/>
    </source>
</evidence>
<comment type="caution">
    <text evidence="3">The sequence shown here is derived from an EMBL/GenBank/DDBJ whole genome shotgun (WGS) entry which is preliminary data.</text>
</comment>
<dbReference type="InterPro" id="IPR021782">
    <property type="entry name" value="DUF3347"/>
</dbReference>
<dbReference type="AlphaFoldDB" id="A0A4S3M0G5"/>
<gene>
    <name evidence="3" type="ORF">E7Z59_11895</name>
</gene>
<protein>
    <submittedName>
        <fullName evidence="3">DUF3347 domain-containing protein</fullName>
    </submittedName>
</protein>
<dbReference type="Pfam" id="PF11827">
    <property type="entry name" value="DUF3347"/>
    <property type="match status" value="1"/>
</dbReference>
<feature type="signal peptide" evidence="1">
    <location>
        <begin position="1"/>
        <end position="25"/>
    </location>
</feature>
<dbReference type="PROSITE" id="PS51257">
    <property type="entry name" value="PROKAR_LIPOPROTEIN"/>
    <property type="match status" value="1"/>
</dbReference>
<evidence type="ECO:0000313" key="4">
    <source>
        <dbReference type="Proteomes" id="UP000305939"/>
    </source>
</evidence>